<evidence type="ECO:0000259" key="7">
    <source>
        <dbReference type="Pfam" id="PF13456"/>
    </source>
</evidence>
<evidence type="ECO:0000256" key="6">
    <source>
        <dbReference type="PROSITE-ProRule" id="PRU00708"/>
    </source>
</evidence>
<dbReference type="PROSITE" id="PS51375">
    <property type="entry name" value="PPR"/>
    <property type="match status" value="1"/>
</dbReference>
<dbReference type="Gene3D" id="1.25.40.10">
    <property type="entry name" value="Tetratricopeptide repeat domain"/>
    <property type="match status" value="3"/>
</dbReference>
<dbReference type="GO" id="GO:0004523">
    <property type="term" value="F:RNA-DNA hybrid ribonuclease activity"/>
    <property type="evidence" value="ECO:0007669"/>
    <property type="project" value="InterPro"/>
</dbReference>
<dbReference type="GO" id="GO:0005739">
    <property type="term" value="C:mitochondrion"/>
    <property type="evidence" value="ECO:0007669"/>
    <property type="project" value="UniProtKB-SubCell"/>
</dbReference>
<dbReference type="InterPro" id="IPR044730">
    <property type="entry name" value="RNase_H-like_dom_plant"/>
</dbReference>
<dbReference type="FunFam" id="1.25.40.10:FF:000501">
    <property type="entry name" value="Putative pentatricopeptide repeat-containing protein mitochondrial"/>
    <property type="match status" value="1"/>
</dbReference>
<evidence type="ECO:0000313" key="9">
    <source>
        <dbReference type="EMBL" id="SPC77202.1"/>
    </source>
</evidence>
<organism evidence="9">
    <name type="scientific">Fagus sylvatica</name>
    <name type="common">Beechnut</name>
    <dbReference type="NCBI Taxonomy" id="28930"/>
    <lineage>
        <taxon>Eukaryota</taxon>
        <taxon>Viridiplantae</taxon>
        <taxon>Streptophyta</taxon>
        <taxon>Embryophyta</taxon>
        <taxon>Tracheophyta</taxon>
        <taxon>Spermatophyta</taxon>
        <taxon>Magnoliopsida</taxon>
        <taxon>eudicotyledons</taxon>
        <taxon>Gunneridae</taxon>
        <taxon>Pentapetalae</taxon>
        <taxon>rosids</taxon>
        <taxon>fabids</taxon>
        <taxon>Fagales</taxon>
        <taxon>Fagaceae</taxon>
        <taxon>Fagus</taxon>
    </lineage>
</organism>
<dbReference type="CDD" id="cd06222">
    <property type="entry name" value="RNase_H_like"/>
    <property type="match status" value="1"/>
</dbReference>
<dbReference type="InterPro" id="IPR046960">
    <property type="entry name" value="PPR_At4g14850-like_plant"/>
</dbReference>
<protein>
    <recommendedName>
        <fullName evidence="10">DYW domain-containing protein</fullName>
    </recommendedName>
</protein>
<dbReference type="EMBL" id="OIVN01000258">
    <property type="protein sequence ID" value="SPC77202.1"/>
    <property type="molecule type" value="Genomic_DNA"/>
</dbReference>
<dbReference type="PANTHER" id="PTHR24015:SF548">
    <property type="entry name" value="OS08G0340900 PROTEIN"/>
    <property type="match status" value="1"/>
</dbReference>
<dbReference type="Pfam" id="PF14432">
    <property type="entry name" value="DYW_deaminase"/>
    <property type="match status" value="1"/>
</dbReference>
<evidence type="ECO:0008006" key="10">
    <source>
        <dbReference type="Google" id="ProtNLM"/>
    </source>
</evidence>
<sequence length="791" mass="88091">MRFQGYDMLLNECVNQRAIREGQRVHTHMIKTSYLPPVYLRTRLIIFYCKCETLGDARQVLDEMPERNVVSWTAMISAYSQTGYASEALNLFVQMLRSVMLLCMEPNEFTFATVLTSCIGFNGLNLGRQVHSFIIKTSFESHIYVGSSLLDMYAKAGQIHAAQGVFESLPERDVVSCTAIISGYAQLGLDEEALELFPLPTPEGSLMVCLRELLSHGMQCSWGIASMEWEVSHGGMEERWLGIFYKMENGKLGVEPKIEHYGCVVDLLGRAGQVEEAFEFIKKMPFEPTAAIWGSLLAHPRREEVFAKVRELSVKFKEVGYVPDLSCVLHDVDEEQKEKMLLGHSEKLALAFGLIVTPKGVPVCVIKNLRICVDCHNFAKFVSKVISAPSELDDDATVDQLIDRGSMIWKDDLITRIFCQRDVEIIQRIPLSSRMNHRLRPLGSQSRISGQPFGQPRCPLKLGCSLGRPAEISSQLRPSFLTEDSQTLFPRASVPTSFRCDVKLSFKEFVAGCIAELQSPALEISFTTAWALWNARNETYWDAKVPIVDEIYGGAAALALDFLENGSKGEGFHPCATIDVNRWHPPKVGYYKLNVACKCSSSSSTVGVGIIIRDSLGLVAAVMETTILGCGNMLQNHAEVAQLAIKFAYDMGFRRLEVDLGCLDLFNLVQQGSPHLAYIGVLVDDLCGWVPIFQDLSFSYIQKSCNRTALVLATEAASSISLQVWLEIYYQLGFTMNDELLMAARDGQLVSYNSNAQEIKSLQVRGLLKATHAIVYKESLVSVMGGNVLEN</sequence>
<evidence type="ECO:0000256" key="5">
    <source>
        <dbReference type="ARBA" id="ARBA00023128"/>
    </source>
</evidence>
<dbReference type="GO" id="GO:0003723">
    <property type="term" value="F:RNA binding"/>
    <property type="evidence" value="ECO:0007669"/>
    <property type="project" value="InterPro"/>
</dbReference>
<dbReference type="InterPro" id="IPR002885">
    <property type="entry name" value="PPR_rpt"/>
</dbReference>
<evidence type="ECO:0000256" key="2">
    <source>
        <dbReference type="ARBA" id="ARBA00006643"/>
    </source>
</evidence>
<dbReference type="GO" id="GO:0008270">
    <property type="term" value="F:zinc ion binding"/>
    <property type="evidence" value="ECO:0007669"/>
    <property type="project" value="InterPro"/>
</dbReference>
<dbReference type="GO" id="GO:0009451">
    <property type="term" value="P:RNA modification"/>
    <property type="evidence" value="ECO:0007669"/>
    <property type="project" value="InterPro"/>
</dbReference>
<keyword evidence="4" id="KW-0809">Transit peptide</keyword>
<evidence type="ECO:0000256" key="4">
    <source>
        <dbReference type="ARBA" id="ARBA00022946"/>
    </source>
</evidence>
<proteinExistence type="inferred from homology"/>
<accession>A0A2N9EQT4</accession>
<dbReference type="NCBIfam" id="TIGR00756">
    <property type="entry name" value="PPR"/>
    <property type="match status" value="1"/>
</dbReference>
<gene>
    <name evidence="9" type="ORF">FSB_LOCUS5084</name>
</gene>
<dbReference type="Pfam" id="PF13456">
    <property type="entry name" value="RVT_3"/>
    <property type="match status" value="1"/>
</dbReference>
<feature type="domain" description="DYW" evidence="8">
    <location>
        <begin position="320"/>
        <end position="387"/>
    </location>
</feature>
<reference evidence="9" key="1">
    <citation type="submission" date="2018-02" db="EMBL/GenBank/DDBJ databases">
        <authorList>
            <person name="Cohen D.B."/>
            <person name="Kent A.D."/>
        </authorList>
    </citation>
    <scope>NUCLEOTIDE SEQUENCE</scope>
</reference>
<comment type="subcellular location">
    <subcellularLocation>
        <location evidence="1">Mitochondrion</location>
    </subcellularLocation>
</comment>
<dbReference type="PANTHER" id="PTHR24015">
    <property type="entry name" value="OS07G0578800 PROTEIN-RELATED"/>
    <property type="match status" value="1"/>
</dbReference>
<dbReference type="InterPro" id="IPR032867">
    <property type="entry name" value="DYW_dom"/>
</dbReference>
<keyword evidence="5" id="KW-0496">Mitochondrion</keyword>
<evidence type="ECO:0000259" key="8">
    <source>
        <dbReference type="Pfam" id="PF14432"/>
    </source>
</evidence>
<keyword evidence="3" id="KW-0677">Repeat</keyword>
<dbReference type="Pfam" id="PF01535">
    <property type="entry name" value="PPR"/>
    <property type="match status" value="3"/>
</dbReference>
<dbReference type="AlphaFoldDB" id="A0A2N9EQT4"/>
<feature type="repeat" description="PPR" evidence="6">
    <location>
        <begin position="68"/>
        <end position="98"/>
    </location>
</feature>
<evidence type="ECO:0000256" key="1">
    <source>
        <dbReference type="ARBA" id="ARBA00004173"/>
    </source>
</evidence>
<dbReference type="InterPro" id="IPR002156">
    <property type="entry name" value="RNaseH_domain"/>
</dbReference>
<dbReference type="Pfam" id="PF13041">
    <property type="entry name" value="PPR_2"/>
    <property type="match status" value="1"/>
</dbReference>
<feature type="domain" description="RNase H type-1" evidence="7">
    <location>
        <begin position="595"/>
        <end position="716"/>
    </location>
</feature>
<comment type="similarity">
    <text evidence="2">Belongs to the PPR family. PCMP-H subfamily.</text>
</comment>
<evidence type="ECO:0000256" key="3">
    <source>
        <dbReference type="ARBA" id="ARBA00022737"/>
    </source>
</evidence>
<dbReference type="InterPro" id="IPR011990">
    <property type="entry name" value="TPR-like_helical_dom_sf"/>
</dbReference>
<name>A0A2N9EQT4_FAGSY</name>